<evidence type="ECO:0000256" key="4">
    <source>
        <dbReference type="SAM" id="Phobius"/>
    </source>
</evidence>
<dbReference type="PANTHER" id="PTHR33365:SF11">
    <property type="entry name" value="TAT PATHWAY SIGNAL SEQUENCE"/>
    <property type="match status" value="1"/>
</dbReference>
<accession>A0AAW0G9L7</accession>
<reference evidence="5 6" key="1">
    <citation type="submission" date="2022-09" db="EMBL/GenBank/DDBJ databases">
        <authorList>
            <person name="Palmer J.M."/>
        </authorList>
    </citation>
    <scope>NUCLEOTIDE SEQUENCE [LARGE SCALE GENOMIC DNA]</scope>
    <source>
        <strain evidence="5 6">DSM 7382</strain>
    </source>
</reference>
<comment type="pathway">
    <text evidence="1">Mycotoxin biosynthesis.</text>
</comment>
<proteinExistence type="inferred from homology"/>
<keyword evidence="4" id="KW-1133">Transmembrane helix</keyword>
<name>A0AAW0G9L7_9APHY</name>
<dbReference type="PANTHER" id="PTHR33365">
    <property type="entry name" value="YALI0B05434P"/>
    <property type="match status" value="1"/>
</dbReference>
<evidence type="ECO:0000256" key="2">
    <source>
        <dbReference type="ARBA" id="ARBA00023002"/>
    </source>
</evidence>
<evidence type="ECO:0000256" key="1">
    <source>
        <dbReference type="ARBA" id="ARBA00004685"/>
    </source>
</evidence>
<organism evidence="5 6">
    <name type="scientific">Cerrena zonata</name>
    <dbReference type="NCBI Taxonomy" id="2478898"/>
    <lineage>
        <taxon>Eukaryota</taxon>
        <taxon>Fungi</taxon>
        <taxon>Dikarya</taxon>
        <taxon>Basidiomycota</taxon>
        <taxon>Agaricomycotina</taxon>
        <taxon>Agaricomycetes</taxon>
        <taxon>Polyporales</taxon>
        <taxon>Cerrenaceae</taxon>
        <taxon>Cerrena</taxon>
    </lineage>
</organism>
<comment type="caution">
    <text evidence="5">The sequence shown here is derived from an EMBL/GenBank/DDBJ whole genome shotgun (WGS) entry which is preliminary data.</text>
</comment>
<keyword evidence="4" id="KW-0812">Transmembrane</keyword>
<feature type="transmembrane region" description="Helical" evidence="4">
    <location>
        <begin position="6"/>
        <end position="24"/>
    </location>
</feature>
<evidence type="ECO:0008006" key="7">
    <source>
        <dbReference type="Google" id="ProtNLM"/>
    </source>
</evidence>
<dbReference type="AlphaFoldDB" id="A0AAW0G9L7"/>
<evidence type="ECO:0000256" key="3">
    <source>
        <dbReference type="ARBA" id="ARBA00035112"/>
    </source>
</evidence>
<sequence>MQDRLAVVFFIATILNLGYIGWHLSTSHATNMHSYRGHDYPETLPLPLSDLPQVSMTIEESVHYPLLGAESDDQWFSLTSESYGYVRLGPDDRMFVISMFHELHCLRLLNLAFSKANVANTGHVKHCLNYIRQGVLCSPDLTLEPGDFEEKDFDVERSGWTHTCRDWGSVYPILDDNYAVWLDRSRNMTE</sequence>
<gene>
    <name evidence="5" type="ORF">QCA50_008587</name>
</gene>
<dbReference type="Proteomes" id="UP001385951">
    <property type="component" value="Unassembled WGS sequence"/>
</dbReference>
<keyword evidence="2" id="KW-0560">Oxidoreductase</keyword>
<comment type="similarity">
    <text evidence="3">Belongs to the ustYa family.</text>
</comment>
<dbReference type="GO" id="GO:0016491">
    <property type="term" value="F:oxidoreductase activity"/>
    <property type="evidence" value="ECO:0007669"/>
    <property type="project" value="UniProtKB-KW"/>
</dbReference>
<protein>
    <recommendedName>
        <fullName evidence="7">Oxidase ustYa</fullName>
    </recommendedName>
</protein>
<dbReference type="Pfam" id="PF11807">
    <property type="entry name" value="UstYa"/>
    <property type="match status" value="1"/>
</dbReference>
<keyword evidence="4" id="KW-0472">Membrane</keyword>
<evidence type="ECO:0000313" key="6">
    <source>
        <dbReference type="Proteomes" id="UP001385951"/>
    </source>
</evidence>
<dbReference type="InterPro" id="IPR021765">
    <property type="entry name" value="UstYa-like"/>
</dbReference>
<evidence type="ECO:0000313" key="5">
    <source>
        <dbReference type="EMBL" id="KAK7688217.1"/>
    </source>
</evidence>
<dbReference type="EMBL" id="JASBNA010000011">
    <property type="protein sequence ID" value="KAK7688217.1"/>
    <property type="molecule type" value="Genomic_DNA"/>
</dbReference>
<keyword evidence="6" id="KW-1185">Reference proteome</keyword>
<dbReference type="GO" id="GO:0043386">
    <property type="term" value="P:mycotoxin biosynthetic process"/>
    <property type="evidence" value="ECO:0007669"/>
    <property type="project" value="InterPro"/>
</dbReference>